<dbReference type="PANTHER" id="PTHR34861:SF10">
    <property type="entry name" value="CYCLASE"/>
    <property type="match status" value="1"/>
</dbReference>
<dbReference type="GeneID" id="34598217"/>
<name>A0A177FH29_9EURO</name>
<evidence type="ECO:0008006" key="4">
    <source>
        <dbReference type="Google" id="ProtNLM"/>
    </source>
</evidence>
<reference evidence="2 3" key="1">
    <citation type="submission" date="2016-03" db="EMBL/GenBank/DDBJ databases">
        <title>Draft genome sequence of the Fonsecaea monophora CBS 269.37.</title>
        <authorList>
            <person name="Bombassaro A."/>
            <person name="Vinicius W.A."/>
            <person name="De Hoog S."/>
            <person name="Sun J."/>
            <person name="Souza E.M."/>
            <person name="Raittz R.T."/>
            <person name="Costa F."/>
            <person name="Leao A.C."/>
            <person name="Tadra-Sfeir M.Z."/>
            <person name="Baura V."/>
            <person name="Balsanelli E."/>
            <person name="Pedrosa F.O."/>
            <person name="Moreno L.F."/>
            <person name="Steffens M.B."/>
            <person name="Xi L."/>
            <person name="Bocca A.L."/>
            <person name="Felipe M.S."/>
            <person name="Teixeira M."/>
            <person name="Telles Filho F.Q."/>
            <person name="Azevedo C.M."/>
            <person name="Gomes R."/>
            <person name="Vicente V.A."/>
        </authorList>
    </citation>
    <scope>NUCLEOTIDE SEQUENCE [LARGE SCALE GENOMIC DNA]</scope>
    <source>
        <strain evidence="2 3">CBS 269.37</strain>
    </source>
</reference>
<dbReference type="PANTHER" id="PTHR34861">
    <property type="match status" value="1"/>
</dbReference>
<dbReference type="RefSeq" id="XP_022514714.1">
    <property type="nucleotide sequence ID" value="XM_022653020.1"/>
</dbReference>
<evidence type="ECO:0000313" key="2">
    <source>
        <dbReference type="EMBL" id="OAG42762.1"/>
    </source>
</evidence>
<dbReference type="GO" id="GO:0004061">
    <property type="term" value="F:arylformamidase activity"/>
    <property type="evidence" value="ECO:0007669"/>
    <property type="project" value="InterPro"/>
</dbReference>
<evidence type="ECO:0000313" key="3">
    <source>
        <dbReference type="Proteomes" id="UP000077002"/>
    </source>
</evidence>
<dbReference type="SUPFAM" id="SSF102198">
    <property type="entry name" value="Putative cyclase"/>
    <property type="match status" value="1"/>
</dbReference>
<proteinExistence type="inferred from homology"/>
<comment type="similarity">
    <text evidence="1">Belongs to the Cyclase 1 superfamily.</text>
</comment>
<keyword evidence="3" id="KW-1185">Reference proteome</keyword>
<evidence type="ECO:0000256" key="1">
    <source>
        <dbReference type="ARBA" id="ARBA00007865"/>
    </source>
</evidence>
<dbReference type="EMBL" id="LVKK01000014">
    <property type="protein sequence ID" value="OAG42762.1"/>
    <property type="molecule type" value="Genomic_DNA"/>
</dbReference>
<dbReference type="AlphaFoldDB" id="A0A177FH29"/>
<organism evidence="2 3">
    <name type="scientific">Fonsecaea monophora</name>
    <dbReference type="NCBI Taxonomy" id="254056"/>
    <lineage>
        <taxon>Eukaryota</taxon>
        <taxon>Fungi</taxon>
        <taxon>Dikarya</taxon>
        <taxon>Ascomycota</taxon>
        <taxon>Pezizomycotina</taxon>
        <taxon>Eurotiomycetes</taxon>
        <taxon>Chaetothyriomycetidae</taxon>
        <taxon>Chaetothyriales</taxon>
        <taxon>Herpotrichiellaceae</taxon>
        <taxon>Fonsecaea</taxon>
    </lineage>
</organism>
<protein>
    <recommendedName>
        <fullName evidence="4">Cyclase</fullName>
    </recommendedName>
</protein>
<dbReference type="Pfam" id="PF04199">
    <property type="entry name" value="Cyclase"/>
    <property type="match status" value="1"/>
</dbReference>
<gene>
    <name evidence="2" type="ORF">AYO21_03045</name>
</gene>
<comment type="caution">
    <text evidence="2">The sequence shown here is derived from an EMBL/GenBank/DDBJ whole genome shotgun (WGS) entry which is preliminary data.</text>
</comment>
<dbReference type="InterPro" id="IPR037175">
    <property type="entry name" value="KFase_sf"/>
</dbReference>
<dbReference type="InterPro" id="IPR007325">
    <property type="entry name" value="KFase/CYL"/>
</dbReference>
<dbReference type="OrthoDB" id="5396at2759"/>
<accession>A0A177FH29</accession>
<dbReference type="Proteomes" id="UP000077002">
    <property type="component" value="Unassembled WGS sequence"/>
</dbReference>
<dbReference type="GO" id="GO:0019441">
    <property type="term" value="P:L-tryptophan catabolic process to kynurenine"/>
    <property type="evidence" value="ECO:0007669"/>
    <property type="project" value="InterPro"/>
</dbReference>
<dbReference type="Gene3D" id="3.50.30.50">
    <property type="entry name" value="Putative cyclase"/>
    <property type="match status" value="1"/>
</dbReference>
<sequence length="329" mass="37110">MGTETQSYTFPKWGDLPRIPNTPQGCLWGFYDRQGKKDEVGAINLLTSAVVREASKEIQTGQHVQLDWELHNQQFPGYNRKPFDHRIIDHKPLGICGFDDEIHMNTQSGSQWDGLKHDGYGNGHNVFYNGLTYEEACRSTTNGTHSVLGRNDQPIDTQVQQVRFYERRDGRAPDPWTRYEIPLGDIQAALEDQGTTPRQGDILMIRSGYVKRHNESTSQEREACTFGIGKPAIGIAADEETVAWMYDQHFAAHVGDTVAFEAWPPSPAREYSFHNWSLVWWGTPLGELWDLEGLAGTCERHGRWSFFFTSAPLHVKGGVASPPCGIAIF</sequence>